<dbReference type="InParanoid" id="A0A0V0QUH6"/>
<feature type="transmembrane region" description="Helical" evidence="2">
    <location>
        <begin position="346"/>
        <end position="365"/>
    </location>
</feature>
<sequence length="1093" mass="128661">MDQNFSVRNGERLRQQMLQNEQVQLNFEEINHQDIDYPSLIDIDSSQQNFQITQKNNQIKSTNKKNQNNIQEILDKTSNDILNFEYIQEDLGPSQRKSFRVNNQNSTSFDSKQDFQKTPNIFQDINLQNTKNNNNNDNQNIQKQNEVQLNIKEDQINNQDFKKQIKDQSIQSYNIENQLCSSTDKSLGLHYLNSPAKSFKFSQNNDMVQSFDDYENEQNSIKIKNKYHNNSKFRNYSNQSDQLTQNIQLKNDIAQNNTQNYQGNQITSNYQQKYYDYINNNKKKTIQGYTRFSEKQQTVFSLWTLALLILLVSHFSGCFFNLLAYLEKELDIVTWLNEEKYGENWIDHYINSLYWAVITMITVGYGDITPVNTIERIFVIVITLISCGIFGYSLNSIGVLIENMTRSDKQFQIQMSLLTKYMKKRQITHQSQLEVKKYFEYLNIEQQKNSEQNQVILNQLTGTLQRNVKYEIYGKILDKHKMFKLNFSQEFIKAMSLYMQEKRFPPNTLVFDINQFHDTLYFVMDGQIKLNFRAKQGWEKKNNYLRKMSNGQVFNEIGFFTEKKTITSASTCTIVQLACISRKDFLFCLQEFNEDQEAYYQIRDKLNLYKQSRGLGIKCISCDNYSHFSESCPFVHNIVSRDKTLHKFIKKNGQQKRKKYTRLQLKLDNTLYNSHIVRESVINYMLDTIEGNDDELLRDIEKIFQSIQKPEEKGQQIFITFENQQVQKLNKRFSIRAIPINTDQLQQNLINQNIYNQNSLDQNSLMQESLGQRRINSLIQFQNNNPLQQIVQNFNMEISSNNKNKLKNKNKINQEQTRELSGTYLRKMQNTVGSLIQNQNQNNTQYNNTFNSIPNFKKQRTDPDQGQDDKKNNIHIQNKNNTIQENNQNQNSLITSQDNSSSVISSQSQKKNSNKIENQNISQKSILNKIVYKDSNQIFKNQNGKLVKQNNDPNTLSHQQEFTQIRGGNKQMSQLELQSNFGNNVFSQIDCNLNLNTPPKKTIVSWNEPAISNEEKQKQSIQQFNKKSQQFNQSSENSFNIIKRASNFLNQNEETDLKQLRMLKKIEDELNQFQILPNLDVMKEEPNQAIIFK</sequence>
<feature type="transmembrane region" description="Helical" evidence="2">
    <location>
        <begin position="300"/>
        <end position="326"/>
    </location>
</feature>
<feature type="region of interest" description="Disordered" evidence="1">
    <location>
        <begin position="842"/>
        <end position="873"/>
    </location>
</feature>
<dbReference type="GO" id="GO:0035725">
    <property type="term" value="P:sodium ion transmembrane transport"/>
    <property type="evidence" value="ECO:0007669"/>
    <property type="project" value="TreeGrafter"/>
</dbReference>
<feature type="domain" description="Cyclic nucleotide-binding" evidence="3">
    <location>
        <begin position="483"/>
        <end position="585"/>
    </location>
</feature>
<keyword evidence="2" id="KW-1133">Transmembrane helix</keyword>
<dbReference type="FunCoup" id="A0A0V0QUH6">
    <property type="interactions" value="1"/>
</dbReference>
<dbReference type="OrthoDB" id="292300at2759"/>
<dbReference type="EMBL" id="LDAU01000105">
    <property type="protein sequence ID" value="KRX05690.1"/>
    <property type="molecule type" value="Genomic_DNA"/>
</dbReference>
<dbReference type="GO" id="GO:0098855">
    <property type="term" value="C:HCN channel complex"/>
    <property type="evidence" value="ECO:0007669"/>
    <property type="project" value="TreeGrafter"/>
</dbReference>
<evidence type="ECO:0000313" key="5">
    <source>
        <dbReference type="Proteomes" id="UP000054937"/>
    </source>
</evidence>
<dbReference type="InterPro" id="IPR000595">
    <property type="entry name" value="cNMP-bd_dom"/>
</dbReference>
<organism evidence="4 5">
    <name type="scientific">Pseudocohnilembus persalinus</name>
    <name type="common">Ciliate</name>
    <dbReference type="NCBI Taxonomy" id="266149"/>
    <lineage>
        <taxon>Eukaryota</taxon>
        <taxon>Sar</taxon>
        <taxon>Alveolata</taxon>
        <taxon>Ciliophora</taxon>
        <taxon>Intramacronucleata</taxon>
        <taxon>Oligohymenophorea</taxon>
        <taxon>Scuticociliatia</taxon>
        <taxon>Philasterida</taxon>
        <taxon>Pseudocohnilembidae</taxon>
        <taxon>Pseudocohnilembus</taxon>
    </lineage>
</organism>
<dbReference type="SMART" id="SM00100">
    <property type="entry name" value="cNMP"/>
    <property type="match status" value="1"/>
</dbReference>
<keyword evidence="2" id="KW-0472">Membrane</keyword>
<reference evidence="4 5" key="1">
    <citation type="journal article" date="2015" name="Sci. Rep.">
        <title>Genome of the facultative scuticociliatosis pathogen Pseudocohnilembus persalinus provides insight into its virulence through horizontal gene transfer.</title>
        <authorList>
            <person name="Xiong J."/>
            <person name="Wang G."/>
            <person name="Cheng J."/>
            <person name="Tian M."/>
            <person name="Pan X."/>
            <person name="Warren A."/>
            <person name="Jiang C."/>
            <person name="Yuan D."/>
            <person name="Miao W."/>
        </authorList>
    </citation>
    <scope>NUCLEOTIDE SEQUENCE [LARGE SCALE GENOMIC DNA]</scope>
    <source>
        <strain evidence="4">36N120E</strain>
    </source>
</reference>
<dbReference type="InterPro" id="IPR051413">
    <property type="entry name" value="K/Na_HCN_channel"/>
</dbReference>
<name>A0A0V0QUH6_PSEPJ</name>
<dbReference type="Gene3D" id="1.10.287.70">
    <property type="match status" value="1"/>
</dbReference>
<dbReference type="Gene3D" id="2.60.120.10">
    <property type="entry name" value="Jelly Rolls"/>
    <property type="match status" value="1"/>
</dbReference>
<evidence type="ECO:0000256" key="2">
    <source>
        <dbReference type="SAM" id="Phobius"/>
    </source>
</evidence>
<dbReference type="CDD" id="cd00038">
    <property type="entry name" value="CAP_ED"/>
    <property type="match status" value="1"/>
</dbReference>
<dbReference type="Pfam" id="PF00027">
    <property type="entry name" value="cNMP_binding"/>
    <property type="match status" value="1"/>
</dbReference>
<dbReference type="InterPro" id="IPR018490">
    <property type="entry name" value="cNMP-bd_dom_sf"/>
</dbReference>
<dbReference type="InterPro" id="IPR013099">
    <property type="entry name" value="K_chnl_dom"/>
</dbReference>
<evidence type="ECO:0000256" key="1">
    <source>
        <dbReference type="SAM" id="MobiDB-lite"/>
    </source>
</evidence>
<dbReference type="SUPFAM" id="SSF81324">
    <property type="entry name" value="Voltage-gated potassium channels"/>
    <property type="match status" value="1"/>
</dbReference>
<dbReference type="PANTHER" id="PTHR45689">
    <property type="entry name" value="I[[H]] CHANNEL, ISOFORM E"/>
    <property type="match status" value="1"/>
</dbReference>
<dbReference type="Proteomes" id="UP000054937">
    <property type="component" value="Unassembled WGS sequence"/>
</dbReference>
<feature type="compositionally biased region" description="Basic and acidic residues" evidence="1">
    <location>
        <begin position="859"/>
        <end position="872"/>
    </location>
</feature>
<comment type="caution">
    <text evidence="4">The sequence shown here is derived from an EMBL/GenBank/DDBJ whole genome shotgun (WGS) entry which is preliminary data.</text>
</comment>
<feature type="compositionally biased region" description="Low complexity" evidence="1">
    <location>
        <begin position="842"/>
        <end position="851"/>
    </location>
</feature>
<dbReference type="GO" id="GO:0005249">
    <property type="term" value="F:voltage-gated potassium channel activity"/>
    <property type="evidence" value="ECO:0007669"/>
    <property type="project" value="TreeGrafter"/>
</dbReference>
<protein>
    <submittedName>
        <fullName evidence="4">Cyclic nucleotide-binding protein</fullName>
    </submittedName>
</protein>
<dbReference type="Pfam" id="PF07885">
    <property type="entry name" value="Ion_trans_2"/>
    <property type="match status" value="1"/>
</dbReference>
<dbReference type="GO" id="GO:0003254">
    <property type="term" value="P:regulation of membrane depolarization"/>
    <property type="evidence" value="ECO:0007669"/>
    <property type="project" value="TreeGrafter"/>
</dbReference>
<dbReference type="PANTHER" id="PTHR45689:SF5">
    <property type="entry name" value="I[[H]] CHANNEL, ISOFORM E"/>
    <property type="match status" value="1"/>
</dbReference>
<gene>
    <name evidence="4" type="ORF">PPERSA_09830</name>
</gene>
<dbReference type="InterPro" id="IPR014710">
    <property type="entry name" value="RmlC-like_jellyroll"/>
</dbReference>
<proteinExistence type="predicted"/>
<dbReference type="AlphaFoldDB" id="A0A0V0QUH6"/>
<keyword evidence="2" id="KW-0812">Transmembrane</keyword>
<evidence type="ECO:0000313" key="4">
    <source>
        <dbReference type="EMBL" id="KRX05690.1"/>
    </source>
</evidence>
<accession>A0A0V0QUH6</accession>
<feature type="transmembrane region" description="Helical" evidence="2">
    <location>
        <begin position="377"/>
        <end position="401"/>
    </location>
</feature>
<dbReference type="PROSITE" id="PS50042">
    <property type="entry name" value="CNMP_BINDING_3"/>
    <property type="match status" value="1"/>
</dbReference>
<dbReference type="Gene3D" id="1.10.287.630">
    <property type="entry name" value="Helix hairpin bin"/>
    <property type="match status" value="1"/>
</dbReference>
<evidence type="ECO:0000259" key="3">
    <source>
        <dbReference type="PROSITE" id="PS50042"/>
    </source>
</evidence>
<feature type="region of interest" description="Disordered" evidence="1">
    <location>
        <begin position="893"/>
        <end position="920"/>
    </location>
</feature>
<keyword evidence="5" id="KW-1185">Reference proteome</keyword>
<dbReference type="SUPFAM" id="SSF51206">
    <property type="entry name" value="cAMP-binding domain-like"/>
    <property type="match status" value="1"/>
</dbReference>